<dbReference type="CDD" id="cd07033">
    <property type="entry name" value="TPP_PYR_DXS_TK_like"/>
    <property type="match status" value="1"/>
</dbReference>
<dbReference type="InterPro" id="IPR005475">
    <property type="entry name" value="Transketolase-like_Pyr-bd"/>
</dbReference>
<keyword evidence="3" id="KW-1185">Reference proteome</keyword>
<name>A0ABU4HS53_9ACTN</name>
<dbReference type="PANTHER" id="PTHR43825">
    <property type="entry name" value="PYRUVATE DEHYDROGENASE E1 COMPONENT"/>
    <property type="match status" value="1"/>
</dbReference>
<dbReference type="SUPFAM" id="SSF52922">
    <property type="entry name" value="TK C-terminal domain-like"/>
    <property type="match status" value="1"/>
</dbReference>
<accession>A0ABU4HS53</accession>
<feature type="domain" description="Transketolase-like pyrimidine-binding" evidence="1">
    <location>
        <begin position="1"/>
        <end position="163"/>
    </location>
</feature>
<dbReference type="SMART" id="SM00861">
    <property type="entry name" value="Transket_pyr"/>
    <property type="match status" value="1"/>
</dbReference>
<dbReference type="InterPro" id="IPR051157">
    <property type="entry name" value="PDH/Transketolase"/>
</dbReference>
<dbReference type="PANTHER" id="PTHR43825:SF5">
    <property type="entry name" value="HYPOTHETICAL TRANSKETOLASE FAMILY PROTEIN"/>
    <property type="match status" value="1"/>
</dbReference>
<evidence type="ECO:0000313" key="2">
    <source>
        <dbReference type="EMBL" id="MDW5596157.1"/>
    </source>
</evidence>
<proteinExistence type="predicted"/>
<comment type="caution">
    <text evidence="2">The sequence shown here is derived from an EMBL/GenBank/DDBJ whole genome shotgun (WGS) entry which is preliminary data.</text>
</comment>
<dbReference type="InterPro" id="IPR029061">
    <property type="entry name" value="THDP-binding"/>
</dbReference>
<evidence type="ECO:0000313" key="3">
    <source>
        <dbReference type="Proteomes" id="UP001284601"/>
    </source>
</evidence>
<dbReference type="InterPro" id="IPR009014">
    <property type="entry name" value="Transketo_C/PFOR_II"/>
</dbReference>
<dbReference type="InterPro" id="IPR033248">
    <property type="entry name" value="Transketolase_C"/>
</dbReference>
<dbReference type="Pfam" id="PF02780">
    <property type="entry name" value="Transketolase_C"/>
    <property type="match status" value="1"/>
</dbReference>
<protein>
    <submittedName>
        <fullName evidence="2">Transketolase C-terminal domain-containing protein</fullName>
    </submittedName>
</protein>
<dbReference type="Proteomes" id="UP001284601">
    <property type="component" value="Unassembled WGS sequence"/>
</dbReference>
<evidence type="ECO:0000259" key="1">
    <source>
        <dbReference type="SMART" id="SM00861"/>
    </source>
</evidence>
<dbReference type="EMBL" id="JAWSTH010000048">
    <property type="protein sequence ID" value="MDW5596157.1"/>
    <property type="molecule type" value="Genomic_DNA"/>
</dbReference>
<gene>
    <name evidence="2" type="ORF">R7226_17550</name>
</gene>
<reference evidence="2 3" key="2">
    <citation type="submission" date="2023-10" db="EMBL/GenBank/DDBJ databases">
        <authorList>
            <person name="Han X.F."/>
        </authorList>
    </citation>
    <scope>NUCLEOTIDE SEQUENCE [LARGE SCALE GENOMIC DNA]</scope>
    <source>
        <strain evidence="2 3">KCTC 39840</strain>
    </source>
</reference>
<organism evidence="2 3">
    <name type="scientific">Conexibacter stalactiti</name>
    <dbReference type="NCBI Taxonomy" id="1940611"/>
    <lineage>
        <taxon>Bacteria</taxon>
        <taxon>Bacillati</taxon>
        <taxon>Actinomycetota</taxon>
        <taxon>Thermoleophilia</taxon>
        <taxon>Solirubrobacterales</taxon>
        <taxon>Conexibacteraceae</taxon>
        <taxon>Conexibacter</taxon>
    </lineage>
</organism>
<dbReference type="Pfam" id="PF02779">
    <property type="entry name" value="Transket_pyr"/>
    <property type="match status" value="1"/>
</dbReference>
<dbReference type="SUPFAM" id="SSF52518">
    <property type="entry name" value="Thiamin diphosphate-binding fold (THDP-binding)"/>
    <property type="match status" value="1"/>
</dbReference>
<dbReference type="Gene3D" id="3.40.50.970">
    <property type="match status" value="1"/>
</dbReference>
<dbReference type="RefSeq" id="WP_318598537.1">
    <property type="nucleotide sequence ID" value="NZ_JAWSTH010000048.1"/>
</dbReference>
<dbReference type="Gene3D" id="3.40.50.920">
    <property type="match status" value="1"/>
</dbReference>
<sequence length="320" mass="33585">MRSAFASELVRLAEADERVVLLTGDLGFGVLEPFARRFPERFFNAGVAEQNMVGMATGLAEAGLTPYVYSIATFASMRGYEFIRNGPILHDLPVRVVGVGGGMDYGHNGMTHYAVEDIGIMRVQPNMRIVVPADPAQTRAALPSLQQIDGPVYLRLGKESSPVPGLDGRFRLGRAETIGHGEDVALIAAGGGAVVATAAAALLQERGLSARTVVVSSLNPAPVADLAAVLDGVELALTVEDHYVNGGLGSLVAETIAEERLGCRLLRAGLRRPPAGESGSRDHLFERHGLSPAALAALVLARLDHAGATAPAHPRHEAAT</sequence>
<reference evidence="3" key="1">
    <citation type="submission" date="2023-07" db="EMBL/GenBank/DDBJ databases">
        <title>Conexibacter stalactiti sp. nov., isolated from stalactites in a lava cave and emended description of the genus Conexibacter.</title>
        <authorList>
            <person name="Lee S.D."/>
        </authorList>
    </citation>
    <scope>NUCLEOTIDE SEQUENCE [LARGE SCALE GENOMIC DNA]</scope>
    <source>
        <strain evidence="3">KCTC 39840</strain>
    </source>
</reference>